<dbReference type="AlphaFoldDB" id="A0A1R3JWJ6"/>
<dbReference type="OrthoDB" id="10279097at2759"/>
<evidence type="ECO:0000313" key="3">
    <source>
        <dbReference type="Proteomes" id="UP000188268"/>
    </source>
</evidence>
<keyword evidence="3" id="KW-1185">Reference proteome</keyword>
<evidence type="ECO:0000256" key="1">
    <source>
        <dbReference type="SAM" id="MobiDB-lite"/>
    </source>
</evidence>
<protein>
    <submittedName>
        <fullName evidence="2">Uncharacterized protein</fullName>
    </submittedName>
</protein>
<feature type="compositionally biased region" description="Polar residues" evidence="1">
    <location>
        <begin position="41"/>
        <end position="55"/>
    </location>
</feature>
<reference evidence="2 3" key="1">
    <citation type="submission" date="2013-09" db="EMBL/GenBank/DDBJ databases">
        <title>Corchorus capsularis genome sequencing.</title>
        <authorList>
            <person name="Alam M."/>
            <person name="Haque M.S."/>
            <person name="Islam M.S."/>
            <person name="Emdad E.M."/>
            <person name="Islam M.M."/>
            <person name="Ahmed B."/>
            <person name="Halim A."/>
            <person name="Hossen Q.M.M."/>
            <person name="Hossain M.Z."/>
            <person name="Ahmed R."/>
            <person name="Khan M.M."/>
            <person name="Islam R."/>
            <person name="Rashid M.M."/>
            <person name="Khan S.A."/>
            <person name="Rahman M.S."/>
            <person name="Alam M."/>
        </authorList>
    </citation>
    <scope>NUCLEOTIDE SEQUENCE [LARGE SCALE GENOMIC DNA]</scope>
    <source>
        <strain evidence="3">cv. CVL-1</strain>
        <tissue evidence="2">Whole seedling</tissue>
    </source>
</reference>
<organism evidence="2 3">
    <name type="scientific">Corchorus capsularis</name>
    <name type="common">Jute</name>
    <dbReference type="NCBI Taxonomy" id="210143"/>
    <lineage>
        <taxon>Eukaryota</taxon>
        <taxon>Viridiplantae</taxon>
        <taxon>Streptophyta</taxon>
        <taxon>Embryophyta</taxon>
        <taxon>Tracheophyta</taxon>
        <taxon>Spermatophyta</taxon>
        <taxon>Magnoliopsida</taxon>
        <taxon>eudicotyledons</taxon>
        <taxon>Gunneridae</taxon>
        <taxon>Pentapetalae</taxon>
        <taxon>rosids</taxon>
        <taxon>malvids</taxon>
        <taxon>Malvales</taxon>
        <taxon>Malvaceae</taxon>
        <taxon>Grewioideae</taxon>
        <taxon>Apeibeae</taxon>
        <taxon>Corchorus</taxon>
    </lineage>
</organism>
<dbReference type="Proteomes" id="UP000188268">
    <property type="component" value="Unassembled WGS sequence"/>
</dbReference>
<accession>A0A1R3JWJ6</accession>
<name>A0A1R3JWJ6_COCAP</name>
<comment type="caution">
    <text evidence="2">The sequence shown here is derived from an EMBL/GenBank/DDBJ whole genome shotgun (WGS) entry which is preliminary data.</text>
</comment>
<dbReference type="Gramene" id="OMO99239">
    <property type="protein sequence ID" value="OMO99239"/>
    <property type="gene ID" value="CCACVL1_03877"/>
</dbReference>
<proteinExistence type="predicted"/>
<dbReference type="EMBL" id="AWWV01006903">
    <property type="protein sequence ID" value="OMO99239.1"/>
    <property type="molecule type" value="Genomic_DNA"/>
</dbReference>
<feature type="region of interest" description="Disordered" evidence="1">
    <location>
        <begin position="1"/>
        <end position="55"/>
    </location>
</feature>
<evidence type="ECO:0000313" key="2">
    <source>
        <dbReference type="EMBL" id="OMO99239.1"/>
    </source>
</evidence>
<gene>
    <name evidence="2" type="ORF">CCACVL1_03877</name>
</gene>
<sequence length="55" mass="6009">MEGFGWKDTITGAGKLNGNRMNRGKGHAACADWQTKRFQTKRPSTGNGNNMEPSP</sequence>